<dbReference type="RefSeq" id="WP_071137255.1">
    <property type="nucleotide sequence ID" value="NZ_DUQN01000055.1"/>
</dbReference>
<keyword evidence="3 6" id="KW-0808">Transferase</keyword>
<reference evidence="6 7" key="1">
    <citation type="submission" date="2016-08" db="EMBL/GenBank/DDBJ databases">
        <authorList>
            <person name="Seilhamer J.J."/>
        </authorList>
    </citation>
    <scope>NUCLEOTIDE SEQUENCE [LARGE SCALE GENOMIC DNA]</scope>
    <source>
        <strain evidence="6">ING2-E5A</strain>
    </source>
</reference>
<dbReference type="Pfam" id="PF00535">
    <property type="entry name" value="Glycos_transf_2"/>
    <property type="match status" value="1"/>
</dbReference>
<feature type="domain" description="Glycosyltransferase 2-like" evidence="5">
    <location>
        <begin position="7"/>
        <end position="110"/>
    </location>
</feature>
<keyword evidence="4" id="KW-1133">Transmembrane helix</keyword>
<evidence type="ECO:0000256" key="2">
    <source>
        <dbReference type="ARBA" id="ARBA00022676"/>
    </source>
</evidence>
<dbReference type="GO" id="GO:0016757">
    <property type="term" value="F:glycosyltransferase activity"/>
    <property type="evidence" value="ECO:0007669"/>
    <property type="project" value="UniProtKB-KW"/>
</dbReference>
<dbReference type="EMBL" id="LT608328">
    <property type="protein sequence ID" value="SCM58855.1"/>
    <property type="molecule type" value="Genomic_DNA"/>
</dbReference>
<evidence type="ECO:0000259" key="5">
    <source>
        <dbReference type="Pfam" id="PF00535"/>
    </source>
</evidence>
<dbReference type="Proteomes" id="UP000178485">
    <property type="component" value="Chromosome i"/>
</dbReference>
<dbReference type="InterPro" id="IPR029044">
    <property type="entry name" value="Nucleotide-diphossugar_trans"/>
</dbReference>
<evidence type="ECO:0000256" key="1">
    <source>
        <dbReference type="ARBA" id="ARBA00006739"/>
    </source>
</evidence>
<dbReference type="SUPFAM" id="SSF53448">
    <property type="entry name" value="Nucleotide-diphospho-sugar transferases"/>
    <property type="match status" value="1"/>
</dbReference>
<sequence length="287" mass="32860">MGKEVAVLLTCYNRKAQTIACLGSLFEATIPEDLHLDIYLTDDGSTDGTGDAVKELYPRITLLKGSGNLFWAGGMRLAWTTALQTKPYDAFLLINDDVRLQRDFMINLMKTEEYSLRKRGKTGIYCGTTVDGKSGDVSYGGSRITTNHIVMRSKLLIPKNKPQECQIANANILWVSKEVVDQIGILDDRFTHGIADYDYSLRAHKENIPVYVAPNVCGICTDDHGKSWKKGDLPLRERIAYLKSPKGLAYNEYLYYIRRHFPMFFPYSFVMLWMKTFFPFFWDRLKN</sequence>
<dbReference type="InterPro" id="IPR001173">
    <property type="entry name" value="Glyco_trans_2-like"/>
</dbReference>
<keyword evidence="4" id="KW-0472">Membrane</keyword>
<keyword evidence="7" id="KW-1185">Reference proteome</keyword>
<protein>
    <submittedName>
        <fullName evidence="6">Glycosyl transferase family 2</fullName>
    </submittedName>
</protein>
<keyword evidence="2" id="KW-0328">Glycosyltransferase</keyword>
<evidence type="ECO:0000256" key="4">
    <source>
        <dbReference type="SAM" id="Phobius"/>
    </source>
</evidence>
<name>A0A1G4G8L2_9BACT</name>
<dbReference type="KEGG" id="pmuc:ING2E5A_2039"/>
<feature type="transmembrane region" description="Helical" evidence="4">
    <location>
        <begin position="264"/>
        <end position="282"/>
    </location>
</feature>
<dbReference type="AlphaFoldDB" id="A0A1G4G8L2"/>
<dbReference type="STRING" id="1642646.ING2E5A_2039"/>
<evidence type="ECO:0000313" key="7">
    <source>
        <dbReference type="Proteomes" id="UP000178485"/>
    </source>
</evidence>
<dbReference type="PANTHER" id="PTHR43179:SF12">
    <property type="entry name" value="GALACTOFURANOSYLTRANSFERASE GLFT2"/>
    <property type="match status" value="1"/>
</dbReference>
<dbReference type="PANTHER" id="PTHR43179">
    <property type="entry name" value="RHAMNOSYLTRANSFERASE WBBL"/>
    <property type="match status" value="1"/>
</dbReference>
<gene>
    <name evidence="6" type="ORF">ING2E5A_2039</name>
</gene>
<accession>A0A1G4G8L2</accession>
<keyword evidence="4" id="KW-0812">Transmembrane</keyword>
<evidence type="ECO:0000313" key="6">
    <source>
        <dbReference type="EMBL" id="SCM58855.1"/>
    </source>
</evidence>
<proteinExistence type="inferred from homology"/>
<dbReference type="Gene3D" id="3.90.550.10">
    <property type="entry name" value="Spore Coat Polysaccharide Biosynthesis Protein SpsA, Chain A"/>
    <property type="match status" value="1"/>
</dbReference>
<evidence type="ECO:0000256" key="3">
    <source>
        <dbReference type="ARBA" id="ARBA00022679"/>
    </source>
</evidence>
<organism evidence="6 7">
    <name type="scientific">Petrimonas mucosa</name>
    <dbReference type="NCBI Taxonomy" id="1642646"/>
    <lineage>
        <taxon>Bacteria</taxon>
        <taxon>Pseudomonadati</taxon>
        <taxon>Bacteroidota</taxon>
        <taxon>Bacteroidia</taxon>
        <taxon>Bacteroidales</taxon>
        <taxon>Dysgonomonadaceae</taxon>
        <taxon>Petrimonas</taxon>
    </lineage>
</organism>
<comment type="similarity">
    <text evidence="1">Belongs to the glycosyltransferase 2 family.</text>
</comment>